<name>A0A6J7HDU8_9ZZZZ</name>
<organism evidence="3">
    <name type="scientific">freshwater metagenome</name>
    <dbReference type="NCBI Taxonomy" id="449393"/>
    <lineage>
        <taxon>unclassified sequences</taxon>
        <taxon>metagenomes</taxon>
        <taxon>ecological metagenomes</taxon>
    </lineage>
</organism>
<accession>A0A6J7HDU8</accession>
<dbReference type="InterPro" id="IPR004398">
    <property type="entry name" value="RNA_MeTrfase_RsmD"/>
</dbReference>
<evidence type="ECO:0000256" key="1">
    <source>
        <dbReference type="ARBA" id="ARBA00022603"/>
    </source>
</evidence>
<dbReference type="Pfam" id="PF03602">
    <property type="entry name" value="Cons_hypoth95"/>
    <property type="match status" value="1"/>
</dbReference>
<evidence type="ECO:0000313" key="3">
    <source>
        <dbReference type="EMBL" id="CAB4919191.1"/>
    </source>
</evidence>
<dbReference type="GO" id="GO:0008168">
    <property type="term" value="F:methyltransferase activity"/>
    <property type="evidence" value="ECO:0007669"/>
    <property type="project" value="UniProtKB-KW"/>
</dbReference>
<dbReference type="PANTHER" id="PTHR43542:SF1">
    <property type="entry name" value="METHYLTRANSFERASE"/>
    <property type="match status" value="1"/>
</dbReference>
<dbReference type="NCBIfam" id="TIGR00095">
    <property type="entry name" value="16S rRNA (guanine(966)-N(2))-methyltransferase RsmD"/>
    <property type="match status" value="1"/>
</dbReference>
<proteinExistence type="predicted"/>
<reference evidence="3" key="1">
    <citation type="submission" date="2020-05" db="EMBL/GenBank/DDBJ databases">
        <authorList>
            <person name="Chiriac C."/>
            <person name="Salcher M."/>
            <person name="Ghai R."/>
            <person name="Kavagutti S V."/>
        </authorList>
    </citation>
    <scope>NUCLEOTIDE SEQUENCE</scope>
</reference>
<dbReference type="CDD" id="cd02440">
    <property type="entry name" value="AdoMet_MTases"/>
    <property type="match status" value="1"/>
</dbReference>
<sequence length="196" mass="21490">MRIIAGVAKGRTLGNVAGATRPTSDRAREGLFSSLTSEFGDFLGLHVLDLFGGSGAIGLEALSRGASLVHVIERDADAQKTIESNYELVKKSQPVGKFHLYALSAQRFVSEPAKERYHIVYIDPPFDFSDSEVEDLIGKLHAGEFLKDDAFIAVERTSKSSKFSWPEGFSAARERNYGAATIFYGNYTAFQENEIA</sequence>
<dbReference type="PANTHER" id="PTHR43542">
    <property type="entry name" value="METHYLTRANSFERASE"/>
    <property type="match status" value="1"/>
</dbReference>
<dbReference type="PIRSF" id="PIRSF004553">
    <property type="entry name" value="CHP00095"/>
    <property type="match status" value="1"/>
</dbReference>
<dbReference type="Gene3D" id="3.40.50.150">
    <property type="entry name" value="Vaccinia Virus protein VP39"/>
    <property type="match status" value="1"/>
</dbReference>
<evidence type="ECO:0000256" key="2">
    <source>
        <dbReference type="ARBA" id="ARBA00022679"/>
    </source>
</evidence>
<dbReference type="SUPFAM" id="SSF53335">
    <property type="entry name" value="S-adenosyl-L-methionine-dependent methyltransferases"/>
    <property type="match status" value="1"/>
</dbReference>
<dbReference type="InterPro" id="IPR029063">
    <property type="entry name" value="SAM-dependent_MTases_sf"/>
</dbReference>
<dbReference type="EMBL" id="CAFBMZ010000013">
    <property type="protein sequence ID" value="CAB4919191.1"/>
    <property type="molecule type" value="Genomic_DNA"/>
</dbReference>
<protein>
    <submittedName>
        <fullName evidence="3">Unannotated protein</fullName>
    </submittedName>
</protein>
<gene>
    <name evidence="3" type="ORF">UFOPK3684_00298</name>
</gene>
<dbReference type="AlphaFoldDB" id="A0A6J7HDU8"/>
<keyword evidence="2" id="KW-0808">Transferase</keyword>
<dbReference type="GO" id="GO:0031167">
    <property type="term" value="P:rRNA methylation"/>
    <property type="evidence" value="ECO:0007669"/>
    <property type="project" value="InterPro"/>
</dbReference>
<keyword evidence="1" id="KW-0489">Methyltransferase</keyword>